<comment type="caution">
    <text evidence="1">The sequence shown here is derived from an EMBL/GenBank/DDBJ whole genome shotgun (WGS) entry which is preliminary data.</text>
</comment>
<evidence type="ECO:0000313" key="1">
    <source>
        <dbReference type="EMBL" id="GMG27432.1"/>
    </source>
</evidence>
<accession>A0AAN4YID7</accession>
<gene>
    <name evidence="1" type="ORF">Aory04_000406300</name>
</gene>
<proteinExistence type="predicted"/>
<dbReference type="Proteomes" id="UP001165205">
    <property type="component" value="Unassembled WGS sequence"/>
</dbReference>
<protein>
    <submittedName>
        <fullName evidence="1">Unnamed protein product</fullName>
    </submittedName>
</protein>
<dbReference type="EMBL" id="BSYA01000035">
    <property type="protein sequence ID" value="GMG27432.1"/>
    <property type="molecule type" value="Genomic_DNA"/>
</dbReference>
<evidence type="ECO:0000313" key="2">
    <source>
        <dbReference type="Proteomes" id="UP001165205"/>
    </source>
</evidence>
<organism evidence="1 2">
    <name type="scientific">Aspergillus oryzae</name>
    <name type="common">Yellow koji mold</name>
    <dbReference type="NCBI Taxonomy" id="5062"/>
    <lineage>
        <taxon>Eukaryota</taxon>
        <taxon>Fungi</taxon>
        <taxon>Dikarya</taxon>
        <taxon>Ascomycota</taxon>
        <taxon>Pezizomycotina</taxon>
        <taxon>Eurotiomycetes</taxon>
        <taxon>Eurotiomycetidae</taxon>
        <taxon>Eurotiales</taxon>
        <taxon>Aspergillaceae</taxon>
        <taxon>Aspergillus</taxon>
        <taxon>Aspergillus subgen. Circumdati</taxon>
    </lineage>
</organism>
<name>A0AAN4YID7_ASPOZ</name>
<dbReference type="AlphaFoldDB" id="A0AAN4YID7"/>
<sequence>MTMTHITMASFNIRHYHLGYGKYPLGVRGPDGAVSIVVENEVPTILDDAVNVAPFSPCAGAPDFHVIVGTRHDIVSAQEVPIIQLLSHSASSERNSNVKGVPKNLLHDEVSVLLHMDTLNVVALFASVLPNTSAVMVHVDLAVLLHREPAPVILTFDVLARPEPLAVLENVWHVV</sequence>
<reference evidence="1" key="1">
    <citation type="submission" date="2023-04" db="EMBL/GenBank/DDBJ databases">
        <title>Aspergillus oryzae NBRC 4228.</title>
        <authorList>
            <person name="Ichikawa N."/>
            <person name="Sato H."/>
            <person name="Tonouchi N."/>
        </authorList>
    </citation>
    <scope>NUCLEOTIDE SEQUENCE</scope>
    <source>
        <strain evidence="1">NBRC 4228</strain>
    </source>
</reference>